<evidence type="ECO:0000313" key="9">
    <source>
        <dbReference type="Proteomes" id="UP000306585"/>
    </source>
</evidence>
<dbReference type="GO" id="GO:0008198">
    <property type="term" value="F:ferrous iron binding"/>
    <property type="evidence" value="ECO:0007669"/>
    <property type="project" value="TreeGrafter"/>
</dbReference>
<comment type="cofactor">
    <cofactor evidence="1">
        <name>L-ascorbate</name>
        <dbReference type="ChEBI" id="CHEBI:38290"/>
    </cofactor>
</comment>
<dbReference type="AlphaFoldDB" id="A0A5R9GSH1"/>
<dbReference type="GO" id="GO:0071456">
    <property type="term" value="P:cellular response to hypoxia"/>
    <property type="evidence" value="ECO:0007669"/>
    <property type="project" value="TreeGrafter"/>
</dbReference>
<dbReference type="InterPro" id="IPR005123">
    <property type="entry name" value="Oxoglu/Fe-dep_dioxygenase_dom"/>
</dbReference>
<keyword evidence="4" id="KW-0223">Dioxygenase</keyword>
<comment type="caution">
    <text evidence="8">The sequence shown here is derived from an EMBL/GenBank/DDBJ whole genome shotgun (WGS) entry which is preliminary data.</text>
</comment>
<keyword evidence="6" id="KW-0408">Iron</keyword>
<name>A0A5R9GSH1_9PROT</name>
<evidence type="ECO:0000256" key="4">
    <source>
        <dbReference type="ARBA" id="ARBA00022964"/>
    </source>
</evidence>
<dbReference type="Gene3D" id="2.60.120.620">
    <property type="entry name" value="q2cbj1_9rhob like domain"/>
    <property type="match status" value="1"/>
</dbReference>
<dbReference type="GO" id="GO:0031418">
    <property type="term" value="F:L-ascorbic acid binding"/>
    <property type="evidence" value="ECO:0007669"/>
    <property type="project" value="UniProtKB-KW"/>
</dbReference>
<organism evidence="8 9">
    <name type="scientific">Mariprofundus erugo</name>
    <dbReference type="NCBI Taxonomy" id="2528639"/>
    <lineage>
        <taxon>Bacteria</taxon>
        <taxon>Pseudomonadati</taxon>
        <taxon>Pseudomonadota</taxon>
        <taxon>Candidatius Mariprofundia</taxon>
        <taxon>Mariprofundales</taxon>
        <taxon>Mariprofundaceae</taxon>
        <taxon>Mariprofundus</taxon>
    </lineage>
</organism>
<dbReference type="RefSeq" id="WP_138239393.1">
    <property type="nucleotide sequence ID" value="NZ_VBRY01000007.1"/>
</dbReference>
<keyword evidence="2" id="KW-0479">Metal-binding</keyword>
<evidence type="ECO:0000256" key="2">
    <source>
        <dbReference type="ARBA" id="ARBA00022723"/>
    </source>
</evidence>
<accession>A0A5R9GSH1</accession>
<evidence type="ECO:0000256" key="1">
    <source>
        <dbReference type="ARBA" id="ARBA00001961"/>
    </source>
</evidence>
<dbReference type="InterPro" id="IPR051559">
    <property type="entry name" value="HIF_prolyl_hydroxylases"/>
</dbReference>
<keyword evidence="5" id="KW-0560">Oxidoreductase</keyword>
<dbReference type="PROSITE" id="PS51471">
    <property type="entry name" value="FE2OG_OXY"/>
    <property type="match status" value="1"/>
</dbReference>
<feature type="domain" description="Fe2OG dioxygenase" evidence="7">
    <location>
        <begin position="111"/>
        <end position="212"/>
    </location>
</feature>
<dbReference type="PANTHER" id="PTHR12907">
    <property type="entry name" value="EGL NINE HOMOLOG-RELATED"/>
    <property type="match status" value="1"/>
</dbReference>
<dbReference type="Pfam" id="PF13640">
    <property type="entry name" value="2OG-FeII_Oxy_3"/>
    <property type="match status" value="1"/>
</dbReference>
<sequence length="214" mass="24421">MAQTLYTDDGSSNKFDRIVADLAESGLSICDDFVSPLLVSSIAQEARELWEAGEFRHARVGRGASLQLRPDVRNDRIHWLDPENPTAVELPYFLDLETLRQYINRHFYLGLFEYEGHFALYPPGASYDTHYDRFIGAMERVVTCILYLNHDWQAEDGGALEIYPGHEPSELPLPMQILPKGGRLVTFISEQFPHAVLPAGRDRLSLTGWFRIRP</sequence>
<evidence type="ECO:0000256" key="5">
    <source>
        <dbReference type="ARBA" id="ARBA00023002"/>
    </source>
</evidence>
<dbReference type="InterPro" id="IPR044862">
    <property type="entry name" value="Pro_4_hyd_alph_FE2OG_OXY"/>
</dbReference>
<dbReference type="PANTHER" id="PTHR12907:SF26">
    <property type="entry name" value="HIF PROLYL HYDROXYLASE, ISOFORM C"/>
    <property type="match status" value="1"/>
</dbReference>
<keyword evidence="3" id="KW-0847">Vitamin C</keyword>
<dbReference type="OrthoDB" id="5292137at2"/>
<dbReference type="InterPro" id="IPR006620">
    <property type="entry name" value="Pro_4_hyd_alph"/>
</dbReference>
<evidence type="ECO:0000259" key="7">
    <source>
        <dbReference type="PROSITE" id="PS51471"/>
    </source>
</evidence>
<keyword evidence="9" id="KW-1185">Reference proteome</keyword>
<dbReference type="SMART" id="SM00702">
    <property type="entry name" value="P4Hc"/>
    <property type="match status" value="1"/>
</dbReference>
<dbReference type="Proteomes" id="UP000306585">
    <property type="component" value="Unassembled WGS sequence"/>
</dbReference>
<protein>
    <submittedName>
        <fullName evidence="8">2OG-Fe(II) oxygenase</fullName>
    </submittedName>
</protein>
<proteinExistence type="predicted"/>
<dbReference type="EMBL" id="VBRY01000007">
    <property type="protein sequence ID" value="TLS67002.1"/>
    <property type="molecule type" value="Genomic_DNA"/>
</dbReference>
<evidence type="ECO:0000256" key="6">
    <source>
        <dbReference type="ARBA" id="ARBA00023004"/>
    </source>
</evidence>
<reference evidence="8 9" key="1">
    <citation type="journal article" date="2019" name="Appl. Environ. Microbiol.">
        <title>Environmental Evidence and Genomic Insight of Iron-oxidizing Bacteria Preference Towards More Corrosion Resistant Stainless Steel at Higher Salinities.</title>
        <authorList>
            <person name="Garrison C.E."/>
            <person name="Price K.A."/>
            <person name="Field E.K."/>
        </authorList>
    </citation>
    <scope>NUCLEOTIDE SEQUENCE [LARGE SCALE GENOMIC DNA]</scope>
    <source>
        <strain evidence="8 9">P3</strain>
    </source>
</reference>
<evidence type="ECO:0000313" key="8">
    <source>
        <dbReference type="EMBL" id="TLS67002.1"/>
    </source>
</evidence>
<evidence type="ECO:0000256" key="3">
    <source>
        <dbReference type="ARBA" id="ARBA00022896"/>
    </source>
</evidence>
<gene>
    <name evidence="8" type="ORF">FEF65_08600</name>
</gene>
<dbReference type="GO" id="GO:0031543">
    <property type="term" value="F:peptidyl-proline dioxygenase activity"/>
    <property type="evidence" value="ECO:0007669"/>
    <property type="project" value="TreeGrafter"/>
</dbReference>